<accession>A0AAU9IQH2</accession>
<dbReference type="EMBL" id="CAJZBQ010000013">
    <property type="protein sequence ID" value="CAG9315402.1"/>
    <property type="molecule type" value="Genomic_DNA"/>
</dbReference>
<sequence length="175" mass="20376">MDIEILHDLKYELFIFPIRSKFLGITLFGGTVLLNSSLFDRDEDLSRCFQKITFVHEIAHLIRRRSNNGFYDAKIKTPNVSGMLTPGSPGYINANEAMMCDEGGQQLERELFGFYVTEVNMNHIKYINKNANWNKELPDFKDGLANMFDETLFTYHYCRAEDLLYRIDRLSHSEA</sequence>
<protein>
    <recommendedName>
        <fullName evidence="3">IrrE N-terminal-like domain-containing protein</fullName>
    </recommendedName>
</protein>
<gene>
    <name evidence="1" type="ORF">BSTOLATCC_MIC13175</name>
</gene>
<name>A0AAU9IQH2_9CILI</name>
<evidence type="ECO:0000313" key="2">
    <source>
        <dbReference type="Proteomes" id="UP001162131"/>
    </source>
</evidence>
<keyword evidence="2" id="KW-1185">Reference proteome</keyword>
<reference evidence="1" key="1">
    <citation type="submission" date="2021-09" db="EMBL/GenBank/DDBJ databases">
        <authorList>
            <consortium name="AG Swart"/>
            <person name="Singh M."/>
            <person name="Singh A."/>
            <person name="Seah K."/>
            <person name="Emmerich C."/>
        </authorList>
    </citation>
    <scope>NUCLEOTIDE SEQUENCE</scope>
    <source>
        <strain evidence="1">ATCC30299</strain>
    </source>
</reference>
<evidence type="ECO:0008006" key="3">
    <source>
        <dbReference type="Google" id="ProtNLM"/>
    </source>
</evidence>
<dbReference type="AlphaFoldDB" id="A0AAU9IQH2"/>
<organism evidence="1 2">
    <name type="scientific">Blepharisma stoltei</name>
    <dbReference type="NCBI Taxonomy" id="1481888"/>
    <lineage>
        <taxon>Eukaryota</taxon>
        <taxon>Sar</taxon>
        <taxon>Alveolata</taxon>
        <taxon>Ciliophora</taxon>
        <taxon>Postciliodesmatophora</taxon>
        <taxon>Heterotrichea</taxon>
        <taxon>Heterotrichida</taxon>
        <taxon>Blepharismidae</taxon>
        <taxon>Blepharisma</taxon>
    </lineage>
</organism>
<evidence type="ECO:0000313" key="1">
    <source>
        <dbReference type="EMBL" id="CAG9315402.1"/>
    </source>
</evidence>
<dbReference type="Proteomes" id="UP001162131">
    <property type="component" value="Unassembled WGS sequence"/>
</dbReference>
<proteinExistence type="predicted"/>
<comment type="caution">
    <text evidence="1">The sequence shown here is derived from an EMBL/GenBank/DDBJ whole genome shotgun (WGS) entry which is preliminary data.</text>
</comment>